<evidence type="ECO:0000259" key="10">
    <source>
        <dbReference type="Pfam" id="PF18307"/>
    </source>
</evidence>
<evidence type="ECO:0000256" key="5">
    <source>
        <dbReference type="ARBA" id="ARBA00023015"/>
    </source>
</evidence>
<protein>
    <recommendedName>
        <fullName evidence="9">RNA polymerase II transcription factor B subunit 2</fullName>
    </recommendedName>
</protein>
<keyword evidence="12" id="KW-1185">Reference proteome</keyword>
<keyword evidence="5 9" id="KW-0805">Transcription regulation</keyword>
<evidence type="ECO:0000313" key="12">
    <source>
        <dbReference type="Proteomes" id="UP001492380"/>
    </source>
</evidence>
<comment type="subcellular location">
    <subcellularLocation>
        <location evidence="2 9">Nucleus</location>
    </subcellularLocation>
</comment>
<gene>
    <name evidence="11" type="ORF">HDK90DRAFT_465259</name>
</gene>
<dbReference type="Gene3D" id="3.30.70.2610">
    <property type="match status" value="1"/>
</dbReference>
<evidence type="ECO:0000256" key="6">
    <source>
        <dbReference type="ARBA" id="ARBA00023163"/>
    </source>
</evidence>
<evidence type="ECO:0000256" key="9">
    <source>
        <dbReference type="RuleBase" id="RU364024"/>
    </source>
</evidence>
<evidence type="ECO:0000256" key="4">
    <source>
        <dbReference type="ARBA" id="ARBA00022763"/>
    </source>
</evidence>
<dbReference type="EMBL" id="JBBWRZ010000004">
    <property type="protein sequence ID" value="KAK8238462.1"/>
    <property type="molecule type" value="Genomic_DNA"/>
</dbReference>
<comment type="function">
    <text evidence="9">Component of the general transcription and DNA repair factor IIH (TFIIH) core complex which is involved in general and transcription-coupled nucleotide excision repair (NER) of damaged DNA.</text>
</comment>
<dbReference type="Proteomes" id="UP001492380">
    <property type="component" value="Unassembled WGS sequence"/>
</dbReference>
<organism evidence="11 12">
    <name type="scientific">Phyllosticta capitalensis</name>
    <dbReference type="NCBI Taxonomy" id="121624"/>
    <lineage>
        <taxon>Eukaryota</taxon>
        <taxon>Fungi</taxon>
        <taxon>Dikarya</taxon>
        <taxon>Ascomycota</taxon>
        <taxon>Pezizomycotina</taxon>
        <taxon>Dothideomycetes</taxon>
        <taxon>Dothideomycetes incertae sedis</taxon>
        <taxon>Botryosphaeriales</taxon>
        <taxon>Phyllostictaceae</taxon>
        <taxon>Phyllosticta</taxon>
    </lineage>
</organism>
<dbReference type="Pfam" id="PF03849">
    <property type="entry name" value="Tfb2"/>
    <property type="match status" value="1"/>
</dbReference>
<accession>A0ABR1YU96</accession>
<proteinExistence type="inferred from homology"/>
<dbReference type="Pfam" id="PF18307">
    <property type="entry name" value="Tfb2_C"/>
    <property type="match status" value="1"/>
</dbReference>
<dbReference type="NCBIfam" id="TIGR00625">
    <property type="entry name" value="tfb2"/>
    <property type="match status" value="1"/>
</dbReference>
<dbReference type="InterPro" id="IPR040662">
    <property type="entry name" value="Tfb2_C"/>
</dbReference>
<reference evidence="11 12" key="1">
    <citation type="submission" date="2024-04" db="EMBL/GenBank/DDBJ databases">
        <title>Phyllosticta paracitricarpa is synonymous to the EU quarantine fungus P. citricarpa based on phylogenomic analyses.</title>
        <authorList>
            <consortium name="Lawrence Berkeley National Laboratory"/>
            <person name="Van Ingen-Buijs V.A."/>
            <person name="Van Westerhoven A.C."/>
            <person name="Haridas S."/>
            <person name="Skiadas P."/>
            <person name="Martin F."/>
            <person name="Groenewald J.Z."/>
            <person name="Crous P.W."/>
            <person name="Seidl M.F."/>
        </authorList>
    </citation>
    <scope>NUCLEOTIDE SEQUENCE [LARGE SCALE GENOMIC DNA]</scope>
    <source>
        <strain evidence="11 12">CBS 123374</strain>
    </source>
</reference>
<feature type="domain" description="Transcription factor Tfb2 C-terminal" evidence="10">
    <location>
        <begin position="422"/>
        <end position="487"/>
    </location>
</feature>
<dbReference type="PANTHER" id="PTHR13152">
    <property type="entry name" value="TFIIH, POLYPEPTIDE 4"/>
    <property type="match status" value="1"/>
</dbReference>
<comment type="caution">
    <text evidence="11">The sequence shown here is derived from an EMBL/GenBank/DDBJ whole genome shotgun (WGS) entry which is preliminary data.</text>
</comment>
<dbReference type="PANTHER" id="PTHR13152:SF0">
    <property type="entry name" value="GENERAL TRANSCRIPTION FACTOR IIH SUBUNIT 4"/>
    <property type="match status" value="1"/>
</dbReference>
<evidence type="ECO:0000256" key="2">
    <source>
        <dbReference type="ARBA" id="ARBA00004123"/>
    </source>
</evidence>
<keyword evidence="4 9" id="KW-0227">DNA damage</keyword>
<comment type="similarity">
    <text evidence="3 9">Belongs to the TFB2 family.</text>
</comment>
<sequence length="492" mass="54588">MSVSSSQALEYLEQQPGLTHKRLYQQPSTALAVFRRMLPHLACFTAKAIVMAMLYMTGPFSAAELENWIRPDSKGEKDKAISVLEALHIVAQAPEPSGARAYRLSSGFQNSLRQALTGGGNHRSFGVPCDTPPKNRISIEELDDYARRKWEAILYYMVGSTGTGMAGGSGISQGTKTLLEMGTFVETKFGRTAITKAGFSFLLQEVNAQVWSLLIVYLDSAPTVRIAHLNDPSILTASQLKMDQVDVLSFLFMLGSLELGQDYSTAPLSPTQLQMLDDLNDFGIVLRPKNQPRFYPTRLATTLTSDAAALRNTESISTALTASSTSDGAGASGAPSKGYIIIETNYRLYAYTSSELQIAVLNLFVTLETRFPNLVSGKLTKESVQRAITLGITADQIISYLDTYAHPQMQRRNPVLPPTVVDQIRLWQIEGDRMQATDGFLMKDFKDWDEYRDIRDYARAIGVLSWDSDAKRLLFITKTEQIGQFIKNRSKR</sequence>
<keyword evidence="6 9" id="KW-0804">Transcription</keyword>
<evidence type="ECO:0000256" key="3">
    <source>
        <dbReference type="ARBA" id="ARBA00007132"/>
    </source>
</evidence>
<keyword evidence="7 9" id="KW-0234">DNA repair</keyword>
<evidence type="ECO:0000256" key="1">
    <source>
        <dbReference type="ARBA" id="ARBA00002817"/>
    </source>
</evidence>
<keyword evidence="8 9" id="KW-0539">Nucleus</keyword>
<comment type="function">
    <text evidence="1">Component of the general transcription and DNA repair factor IIH (TFIIH) core complex, which is involved in general and transcription-coupled nucleotide excision repair (NER) of damaged DNA and, when complexed to TFIIK, in RNA transcription by RNA polymerase II. In NER, TFIIH acts by opening DNA around the lesion to allow the excision of the damaged oligonucleotide and its replacement by a new DNA fragment. In transcription, TFIIH has an essential role in transcription initiation. When the pre-initiation complex (PIC) has been established, TFIIH is required for promoter opening and promoter escape. Phosphorylation of the C-terminal tail (CTD) of the largest subunit of RNA polymerase II by the kinase module TFIIK controls the initiation of transcription.</text>
</comment>
<dbReference type="InterPro" id="IPR004598">
    <property type="entry name" value="TFIIH_p52/Tfb2"/>
</dbReference>
<name>A0ABR1YU96_9PEZI</name>
<evidence type="ECO:0000256" key="8">
    <source>
        <dbReference type="ARBA" id="ARBA00023242"/>
    </source>
</evidence>
<evidence type="ECO:0000313" key="11">
    <source>
        <dbReference type="EMBL" id="KAK8238462.1"/>
    </source>
</evidence>
<evidence type="ECO:0000256" key="7">
    <source>
        <dbReference type="ARBA" id="ARBA00023204"/>
    </source>
</evidence>